<comment type="subcellular location">
    <subcellularLocation>
        <location evidence="1">Membrane</location>
        <topology evidence="1">Multi-pass membrane protein</topology>
    </subcellularLocation>
</comment>
<comment type="similarity">
    <text evidence="2">Belongs to the nucleobase:cation symporter-2 (NCS2) (TC 2.A.40) family.</text>
</comment>
<evidence type="ECO:0000256" key="3">
    <source>
        <dbReference type="ARBA" id="ARBA00022692"/>
    </source>
</evidence>
<organism evidence="7 8">
    <name type="scientific">Tegillarca granosa</name>
    <name type="common">Malaysian cockle</name>
    <name type="synonym">Anadara granosa</name>
    <dbReference type="NCBI Taxonomy" id="220873"/>
    <lineage>
        <taxon>Eukaryota</taxon>
        <taxon>Metazoa</taxon>
        <taxon>Spiralia</taxon>
        <taxon>Lophotrochozoa</taxon>
        <taxon>Mollusca</taxon>
        <taxon>Bivalvia</taxon>
        <taxon>Autobranchia</taxon>
        <taxon>Pteriomorphia</taxon>
        <taxon>Arcoida</taxon>
        <taxon>Arcoidea</taxon>
        <taxon>Arcidae</taxon>
        <taxon>Tegillarca</taxon>
    </lineage>
</organism>
<dbReference type="Pfam" id="PF00860">
    <property type="entry name" value="Xan_ur_permease"/>
    <property type="match status" value="1"/>
</dbReference>
<evidence type="ECO:0000313" key="7">
    <source>
        <dbReference type="EMBL" id="KAJ8312598.1"/>
    </source>
</evidence>
<keyword evidence="8" id="KW-1185">Reference proteome</keyword>
<evidence type="ECO:0000256" key="1">
    <source>
        <dbReference type="ARBA" id="ARBA00004141"/>
    </source>
</evidence>
<reference evidence="7 8" key="1">
    <citation type="submission" date="2022-12" db="EMBL/GenBank/DDBJ databases">
        <title>Chromosome-level genome of Tegillarca granosa.</title>
        <authorList>
            <person name="Kim J."/>
        </authorList>
    </citation>
    <scope>NUCLEOTIDE SEQUENCE [LARGE SCALE GENOMIC DNA]</scope>
    <source>
        <strain evidence="7">Teg-2019</strain>
        <tissue evidence="7">Adductor muscle</tissue>
    </source>
</reference>
<comment type="caution">
    <text evidence="7">The sequence shown here is derived from an EMBL/GenBank/DDBJ whole genome shotgun (WGS) entry which is preliminary data.</text>
</comment>
<dbReference type="InterPro" id="IPR006043">
    <property type="entry name" value="NCS2"/>
</dbReference>
<proteinExistence type="inferred from homology"/>
<dbReference type="Proteomes" id="UP001217089">
    <property type="component" value="Unassembled WGS sequence"/>
</dbReference>
<keyword evidence="4 6" id="KW-1133">Transmembrane helix</keyword>
<evidence type="ECO:0000313" key="8">
    <source>
        <dbReference type="Proteomes" id="UP001217089"/>
    </source>
</evidence>
<protein>
    <submittedName>
        <fullName evidence="7">Uncharacterized protein</fullName>
    </submittedName>
</protein>
<evidence type="ECO:0000256" key="5">
    <source>
        <dbReference type="ARBA" id="ARBA00023136"/>
    </source>
</evidence>
<sequence length="144" mass="15811">MGKLNKHSIIKSLEEEDKNKPIDDKTELDLDSTEKRTSLLYTISDRPPVHLTILFAFQQALLPLSSSLAISFIVADVVCAGNNEDIKTKLLSSTLLMNGVTTLLMVTVGIRLPLFQSAASDYIVPLLVMASLNPDQCNPSIVRK</sequence>
<keyword evidence="5 6" id="KW-0472">Membrane</keyword>
<accession>A0ABQ9FAD5</accession>
<keyword evidence="3 6" id="KW-0812">Transmembrane</keyword>
<dbReference type="EMBL" id="JARBDR010000440">
    <property type="protein sequence ID" value="KAJ8312598.1"/>
    <property type="molecule type" value="Genomic_DNA"/>
</dbReference>
<dbReference type="PANTHER" id="PTHR11119">
    <property type="entry name" value="XANTHINE-URACIL / VITAMIN C PERMEASE FAMILY MEMBER"/>
    <property type="match status" value="1"/>
</dbReference>
<evidence type="ECO:0000256" key="4">
    <source>
        <dbReference type="ARBA" id="ARBA00022989"/>
    </source>
</evidence>
<feature type="transmembrane region" description="Helical" evidence="6">
    <location>
        <begin position="51"/>
        <end position="75"/>
    </location>
</feature>
<gene>
    <name evidence="7" type="ORF">KUTeg_009971</name>
</gene>
<feature type="transmembrane region" description="Helical" evidence="6">
    <location>
        <begin position="95"/>
        <end position="114"/>
    </location>
</feature>
<name>A0ABQ9FAD5_TEGGR</name>
<evidence type="ECO:0000256" key="6">
    <source>
        <dbReference type="SAM" id="Phobius"/>
    </source>
</evidence>
<evidence type="ECO:0000256" key="2">
    <source>
        <dbReference type="ARBA" id="ARBA00008821"/>
    </source>
</evidence>